<proteinExistence type="predicted"/>
<dbReference type="AlphaFoldDB" id="A0A7W4UZ57"/>
<keyword evidence="2" id="KW-1185">Reference proteome</keyword>
<comment type="caution">
    <text evidence="1">The sequence shown here is derived from an EMBL/GenBank/DDBJ whole genome shotgun (WGS) entry which is preliminary data.</text>
</comment>
<dbReference type="InterPro" id="IPR023833">
    <property type="entry name" value="Signal_pept_SipW-depend-type"/>
</dbReference>
<accession>A0A7W4UZ57</accession>
<gene>
    <name evidence="1" type="ORF">FHX33_003748</name>
</gene>
<reference evidence="1 2" key="1">
    <citation type="submission" date="2020-08" db="EMBL/GenBank/DDBJ databases">
        <title>Sequencing the genomes of 1000 actinobacteria strains.</title>
        <authorList>
            <person name="Klenk H.-P."/>
        </authorList>
    </citation>
    <scope>NUCLEOTIDE SEQUENCE [LARGE SCALE GENOMIC DNA]</scope>
    <source>
        <strain evidence="1 2">DSM 20146</strain>
    </source>
</reference>
<evidence type="ECO:0000313" key="1">
    <source>
        <dbReference type="EMBL" id="MBB2968966.1"/>
    </source>
</evidence>
<name>A0A7W4UZ57_LEIAQ</name>
<organism evidence="1 2">
    <name type="scientific">Leifsonia aquatica</name>
    <name type="common">Corynebacterium aquaticum</name>
    <dbReference type="NCBI Taxonomy" id="144185"/>
    <lineage>
        <taxon>Bacteria</taxon>
        <taxon>Bacillati</taxon>
        <taxon>Actinomycetota</taxon>
        <taxon>Actinomycetes</taxon>
        <taxon>Micrococcales</taxon>
        <taxon>Microbacteriaceae</taxon>
        <taxon>Leifsonia</taxon>
    </lineage>
</organism>
<dbReference type="Proteomes" id="UP000538196">
    <property type="component" value="Unassembled WGS sequence"/>
</dbReference>
<dbReference type="NCBIfam" id="TIGR04088">
    <property type="entry name" value="cognate_SipW"/>
    <property type="match status" value="1"/>
</dbReference>
<dbReference type="EMBL" id="JACHVP010000005">
    <property type="protein sequence ID" value="MBB2968966.1"/>
    <property type="molecule type" value="Genomic_DNA"/>
</dbReference>
<sequence length="202" mass="19818">MTETHVAPAPRRARKLKAVLAAGLVLGAGAAVTLAAWNDSEFARGTFTAGTFNLVGSTDGTTYTDHATAGSPAALAFTVNAATLSPGAVTAAPFAVELAANTTNPAVVTVSSAATTGTVTNLTYELLQTTTFGCTASTTGTDLVPAGTALTTVPGSTTFPLSQGTGGAAGAPVFLCFKVTGGAGLAQGQTGTATWQFQAASQ</sequence>
<evidence type="ECO:0000313" key="2">
    <source>
        <dbReference type="Proteomes" id="UP000538196"/>
    </source>
</evidence>
<protein>
    <submittedName>
        <fullName evidence="1">Putative ribosomally synthesized peptide with SipW-like signal peptide</fullName>
    </submittedName>
</protein>
<dbReference type="RefSeq" id="WP_021762875.1">
    <property type="nucleotide sequence ID" value="NZ_JACHVP010000005.1"/>
</dbReference>